<protein>
    <submittedName>
        <fullName evidence="1">Uncharacterized protein</fullName>
    </submittedName>
</protein>
<keyword evidence="2" id="KW-1185">Reference proteome</keyword>
<reference evidence="1" key="1">
    <citation type="submission" date="2022-06" db="EMBL/GenBank/DDBJ databases">
        <title>Genomic Encyclopedia of Archaeal and Bacterial Type Strains, Phase II (KMG-II): from individual species to whole genera.</title>
        <authorList>
            <person name="Goeker M."/>
        </authorList>
    </citation>
    <scope>NUCLEOTIDE SEQUENCE</scope>
    <source>
        <strain evidence="1">DSM 26652</strain>
    </source>
</reference>
<accession>A0A9X2GAF0</accession>
<organism evidence="1 2">
    <name type="scientific">Promicromonospora thailandica</name>
    <dbReference type="NCBI Taxonomy" id="765201"/>
    <lineage>
        <taxon>Bacteria</taxon>
        <taxon>Bacillati</taxon>
        <taxon>Actinomycetota</taxon>
        <taxon>Actinomycetes</taxon>
        <taxon>Micrococcales</taxon>
        <taxon>Promicromonosporaceae</taxon>
        <taxon>Promicromonospora</taxon>
    </lineage>
</organism>
<proteinExistence type="predicted"/>
<gene>
    <name evidence="1" type="ORF">APR03_002927</name>
</gene>
<sequence>MTEEIFDLSEVEGLAQRLARIPKAFHPRARRMMRAAGQEMFSDARGDASWSSRIPGSLSLRVSLGGSRPGIAIRASLKSAPHARVYEGLLGDTFRHPLFGDRDHWYVERARPYLLPAVERQTEEIVAELTRIVDDVNAQAGLS</sequence>
<comment type="caution">
    <text evidence="1">The sequence shown here is derived from an EMBL/GenBank/DDBJ whole genome shotgun (WGS) entry which is preliminary data.</text>
</comment>
<dbReference type="AlphaFoldDB" id="A0A9X2GAF0"/>
<dbReference type="RefSeq" id="WP_253836793.1">
    <property type="nucleotide sequence ID" value="NZ_JAMTCS010000008.1"/>
</dbReference>
<dbReference type="EMBL" id="JAMTCS010000008">
    <property type="protein sequence ID" value="MCP2265571.1"/>
    <property type="molecule type" value="Genomic_DNA"/>
</dbReference>
<evidence type="ECO:0000313" key="2">
    <source>
        <dbReference type="Proteomes" id="UP001139493"/>
    </source>
</evidence>
<dbReference type="Proteomes" id="UP001139493">
    <property type="component" value="Unassembled WGS sequence"/>
</dbReference>
<name>A0A9X2GAF0_9MICO</name>
<evidence type="ECO:0000313" key="1">
    <source>
        <dbReference type="EMBL" id="MCP2265571.1"/>
    </source>
</evidence>